<feature type="transmembrane region" description="Helical" evidence="6">
    <location>
        <begin position="317"/>
        <end position="342"/>
    </location>
</feature>
<evidence type="ECO:0000256" key="4">
    <source>
        <dbReference type="ARBA" id="ARBA00022989"/>
    </source>
</evidence>
<evidence type="ECO:0000256" key="2">
    <source>
        <dbReference type="ARBA" id="ARBA00022475"/>
    </source>
</evidence>
<dbReference type="Proteomes" id="UP000823886">
    <property type="component" value="Unassembled WGS sequence"/>
</dbReference>
<organism evidence="8 9">
    <name type="scientific">Candidatus Blautia merdavium</name>
    <dbReference type="NCBI Taxonomy" id="2838494"/>
    <lineage>
        <taxon>Bacteria</taxon>
        <taxon>Bacillati</taxon>
        <taxon>Bacillota</taxon>
        <taxon>Clostridia</taxon>
        <taxon>Lachnospirales</taxon>
        <taxon>Lachnospiraceae</taxon>
        <taxon>Blautia</taxon>
    </lineage>
</organism>
<evidence type="ECO:0000259" key="7">
    <source>
        <dbReference type="Pfam" id="PF02687"/>
    </source>
</evidence>
<dbReference type="InterPro" id="IPR003838">
    <property type="entry name" value="ABC3_permease_C"/>
</dbReference>
<name>A0A9D2TAT5_9FIRM</name>
<keyword evidence="5 6" id="KW-0472">Membrane</keyword>
<comment type="subcellular location">
    <subcellularLocation>
        <location evidence="1">Cell membrane</location>
        <topology evidence="1">Multi-pass membrane protein</topology>
    </subcellularLocation>
</comment>
<reference evidence="8" key="2">
    <citation type="submission" date="2021-04" db="EMBL/GenBank/DDBJ databases">
        <authorList>
            <person name="Gilroy R."/>
        </authorList>
    </citation>
    <scope>NUCLEOTIDE SEQUENCE</scope>
    <source>
        <strain evidence="8">ChiBcec2-3848</strain>
    </source>
</reference>
<evidence type="ECO:0000313" key="9">
    <source>
        <dbReference type="Proteomes" id="UP000823886"/>
    </source>
</evidence>
<dbReference type="AlphaFoldDB" id="A0A9D2TAT5"/>
<feature type="transmembrane region" description="Helical" evidence="6">
    <location>
        <begin position="370"/>
        <end position="393"/>
    </location>
</feature>
<sequence>MPFYQRGVLYLTRKRAKSILLLMIFLFVNSMILGTNMILHAAQSTEAAMKEKTKAKVVCEMADAGQPVTEEDARGIGNLDAVTSINRMGQQVAYLPELLPVTGNTSTEADNQKVSLLSFDDMETDSPFADQSFRLTEGRLIGPDSRYCAVVNQGFAQANGLKVGDTFSLENEEGKKTTVEIIGEYLAGNETRQEKETLALYRQENQIYIDNTAYLELFGEKGFYKLSAYVSQPELLDSLAGEIQEIVGEKAEVTTSDTLYQQMKAPLTQITRVVSLMRLLAFGTGTAVVSLLLCMWMRSRQKEMAVFLSMGEGKSVIFWQALLESAVVFLIALLGACVLGTAASGWMQELLLATVDTGTSLTVSLQAGDIAQLLGIGGAVVGIGVLLSLIPVLRSNPKDILSRMEG</sequence>
<dbReference type="PANTHER" id="PTHR30572">
    <property type="entry name" value="MEMBRANE COMPONENT OF TRANSPORTER-RELATED"/>
    <property type="match status" value="1"/>
</dbReference>
<dbReference type="PANTHER" id="PTHR30572:SF9">
    <property type="entry name" value="ABC TRANSPORTER PERMEASE PROTEIN"/>
    <property type="match status" value="1"/>
</dbReference>
<dbReference type="Pfam" id="PF02687">
    <property type="entry name" value="FtsX"/>
    <property type="match status" value="1"/>
</dbReference>
<keyword evidence="4 6" id="KW-1133">Transmembrane helix</keyword>
<evidence type="ECO:0000256" key="3">
    <source>
        <dbReference type="ARBA" id="ARBA00022692"/>
    </source>
</evidence>
<gene>
    <name evidence="8" type="ORF">H9753_08495</name>
</gene>
<dbReference type="InterPro" id="IPR050250">
    <property type="entry name" value="Macrolide_Exporter_MacB"/>
</dbReference>
<evidence type="ECO:0000256" key="5">
    <source>
        <dbReference type="ARBA" id="ARBA00023136"/>
    </source>
</evidence>
<feature type="transmembrane region" description="Helical" evidence="6">
    <location>
        <begin position="20"/>
        <end position="42"/>
    </location>
</feature>
<evidence type="ECO:0000256" key="1">
    <source>
        <dbReference type="ARBA" id="ARBA00004651"/>
    </source>
</evidence>
<dbReference type="GO" id="GO:0022857">
    <property type="term" value="F:transmembrane transporter activity"/>
    <property type="evidence" value="ECO:0007669"/>
    <property type="project" value="TreeGrafter"/>
</dbReference>
<keyword evidence="3 6" id="KW-0812">Transmembrane</keyword>
<evidence type="ECO:0000313" key="8">
    <source>
        <dbReference type="EMBL" id="HJC63640.1"/>
    </source>
</evidence>
<reference evidence="8" key="1">
    <citation type="journal article" date="2021" name="PeerJ">
        <title>Extensive microbial diversity within the chicken gut microbiome revealed by metagenomics and culture.</title>
        <authorList>
            <person name="Gilroy R."/>
            <person name="Ravi A."/>
            <person name="Getino M."/>
            <person name="Pursley I."/>
            <person name="Horton D.L."/>
            <person name="Alikhan N.F."/>
            <person name="Baker D."/>
            <person name="Gharbi K."/>
            <person name="Hall N."/>
            <person name="Watson M."/>
            <person name="Adriaenssens E.M."/>
            <person name="Foster-Nyarko E."/>
            <person name="Jarju S."/>
            <person name="Secka A."/>
            <person name="Antonio M."/>
            <person name="Oren A."/>
            <person name="Chaudhuri R.R."/>
            <person name="La Ragione R."/>
            <person name="Hildebrand F."/>
            <person name="Pallen M.J."/>
        </authorList>
    </citation>
    <scope>NUCLEOTIDE SEQUENCE</scope>
    <source>
        <strain evidence="8">ChiBcec2-3848</strain>
    </source>
</reference>
<protein>
    <submittedName>
        <fullName evidence="8">FtsX-like permease family protein</fullName>
    </submittedName>
</protein>
<feature type="transmembrane region" description="Helical" evidence="6">
    <location>
        <begin position="276"/>
        <end position="296"/>
    </location>
</feature>
<dbReference type="EMBL" id="DWVZ01000112">
    <property type="protein sequence ID" value="HJC63640.1"/>
    <property type="molecule type" value="Genomic_DNA"/>
</dbReference>
<feature type="domain" description="ABC3 transporter permease C-terminal" evidence="7">
    <location>
        <begin position="281"/>
        <end position="394"/>
    </location>
</feature>
<keyword evidence="2" id="KW-1003">Cell membrane</keyword>
<accession>A0A9D2TAT5</accession>
<proteinExistence type="predicted"/>
<comment type="caution">
    <text evidence="8">The sequence shown here is derived from an EMBL/GenBank/DDBJ whole genome shotgun (WGS) entry which is preliminary data.</text>
</comment>
<evidence type="ECO:0000256" key="6">
    <source>
        <dbReference type="SAM" id="Phobius"/>
    </source>
</evidence>
<dbReference type="GO" id="GO:0005886">
    <property type="term" value="C:plasma membrane"/>
    <property type="evidence" value="ECO:0007669"/>
    <property type="project" value="UniProtKB-SubCell"/>
</dbReference>